<dbReference type="Proteomes" id="UP000199385">
    <property type="component" value="Chromosome I"/>
</dbReference>
<keyword evidence="9" id="KW-1185">Reference proteome</keyword>
<dbReference type="EMBL" id="LT594323">
    <property type="protein sequence ID" value="SBT51034.1"/>
    <property type="molecule type" value="Genomic_DNA"/>
</dbReference>
<dbReference type="GO" id="GO:0006355">
    <property type="term" value="P:regulation of DNA-templated transcription"/>
    <property type="evidence" value="ECO:0007669"/>
    <property type="project" value="InterPro"/>
</dbReference>
<evidence type="ECO:0000256" key="5">
    <source>
        <dbReference type="PROSITE-ProRule" id="PRU01091"/>
    </source>
</evidence>
<dbReference type="OrthoDB" id="3208838at2"/>
<dbReference type="InterPro" id="IPR036388">
    <property type="entry name" value="WH-like_DNA-bd_sf"/>
</dbReference>
<dbReference type="PANTHER" id="PTHR35807:SF1">
    <property type="entry name" value="TRANSCRIPTIONAL REGULATOR REDD"/>
    <property type="match status" value="1"/>
</dbReference>
<feature type="domain" description="OmpR/PhoB-type" evidence="7">
    <location>
        <begin position="16"/>
        <end position="117"/>
    </location>
</feature>
<dbReference type="Pfam" id="PF00486">
    <property type="entry name" value="Trans_reg_C"/>
    <property type="match status" value="1"/>
</dbReference>
<evidence type="ECO:0000256" key="1">
    <source>
        <dbReference type="ARBA" id="ARBA00005820"/>
    </source>
</evidence>
<dbReference type="CDD" id="cd15831">
    <property type="entry name" value="BTAD"/>
    <property type="match status" value="1"/>
</dbReference>
<comment type="similarity">
    <text evidence="1">Belongs to the AfsR/DnrI/RedD regulatory family.</text>
</comment>
<accession>A0A1A9A3K6</accession>
<keyword evidence="2" id="KW-0805">Transcription regulation</keyword>
<sequence>MVARTASPGPRARHHHQGGSMGDDLAFGILGPVEARLGDRPVPLGRPRARALLGYLLTCPNRVLSTDQLVDALWDGSTPATARSQVQADISALRRALADCGQDEVIVTAPPGYLLRAPESRIDLTAFRRETASARAALAGGDPAEAAGAYRRALACWRGRPLDGVVAGYADAVRAGLAEQRLTTYEQLVDVELALGRHLDLVAELCATIEAHPLRESLARRGMIALYRCGRQSDALLVARRLRQLLREEEGLDPGRSIRALEQAILTADPRLDHRPTDRPGPEPFRPAASAARRVRTPRSWYASAARLPHPTRRLTDSRRSGSSGGRSGRRAAG</sequence>
<dbReference type="SMART" id="SM00862">
    <property type="entry name" value="Trans_reg_C"/>
    <property type="match status" value="1"/>
</dbReference>
<evidence type="ECO:0000256" key="3">
    <source>
        <dbReference type="ARBA" id="ARBA00023125"/>
    </source>
</evidence>
<keyword evidence="4" id="KW-0804">Transcription</keyword>
<dbReference type="Pfam" id="PF03704">
    <property type="entry name" value="BTAD"/>
    <property type="match status" value="1"/>
</dbReference>
<feature type="region of interest" description="Disordered" evidence="6">
    <location>
        <begin position="267"/>
        <end position="334"/>
    </location>
</feature>
<dbReference type="CDD" id="cd00383">
    <property type="entry name" value="trans_reg_C"/>
    <property type="match status" value="1"/>
</dbReference>
<evidence type="ECO:0000313" key="9">
    <source>
        <dbReference type="Proteomes" id="UP000199385"/>
    </source>
</evidence>
<dbReference type="Gene3D" id="1.10.10.10">
    <property type="entry name" value="Winged helix-like DNA-binding domain superfamily/Winged helix DNA-binding domain"/>
    <property type="match status" value="1"/>
</dbReference>
<dbReference type="InterPro" id="IPR016032">
    <property type="entry name" value="Sig_transdc_resp-reg_C-effctor"/>
</dbReference>
<proteinExistence type="inferred from homology"/>
<organism evidence="8 9">
    <name type="scientific">Micromonospora auratinigra</name>
    <dbReference type="NCBI Taxonomy" id="261654"/>
    <lineage>
        <taxon>Bacteria</taxon>
        <taxon>Bacillati</taxon>
        <taxon>Actinomycetota</taxon>
        <taxon>Actinomycetes</taxon>
        <taxon>Micromonosporales</taxon>
        <taxon>Micromonosporaceae</taxon>
        <taxon>Micromonospora</taxon>
    </lineage>
</organism>
<dbReference type="SMART" id="SM01043">
    <property type="entry name" value="BTAD"/>
    <property type="match status" value="1"/>
</dbReference>
<dbReference type="PATRIC" id="fig|261654.4.peg.5061"/>
<feature type="DNA-binding region" description="OmpR/PhoB-type" evidence="5">
    <location>
        <begin position="16"/>
        <end position="117"/>
    </location>
</feature>
<dbReference type="GO" id="GO:0003677">
    <property type="term" value="F:DNA binding"/>
    <property type="evidence" value="ECO:0007669"/>
    <property type="project" value="UniProtKB-UniRule"/>
</dbReference>
<dbReference type="InterPro" id="IPR011990">
    <property type="entry name" value="TPR-like_helical_dom_sf"/>
</dbReference>
<dbReference type="PANTHER" id="PTHR35807">
    <property type="entry name" value="TRANSCRIPTIONAL REGULATOR REDD-RELATED"/>
    <property type="match status" value="1"/>
</dbReference>
<dbReference type="InterPro" id="IPR051677">
    <property type="entry name" value="AfsR-DnrI-RedD_regulator"/>
</dbReference>
<evidence type="ECO:0000256" key="4">
    <source>
        <dbReference type="ARBA" id="ARBA00023163"/>
    </source>
</evidence>
<dbReference type="PROSITE" id="PS51755">
    <property type="entry name" value="OMPR_PHOB"/>
    <property type="match status" value="1"/>
</dbReference>
<evidence type="ECO:0000256" key="6">
    <source>
        <dbReference type="SAM" id="MobiDB-lite"/>
    </source>
</evidence>
<evidence type="ECO:0000256" key="2">
    <source>
        <dbReference type="ARBA" id="ARBA00023015"/>
    </source>
</evidence>
<dbReference type="SUPFAM" id="SSF46894">
    <property type="entry name" value="C-terminal effector domain of the bipartite response regulators"/>
    <property type="match status" value="1"/>
</dbReference>
<evidence type="ECO:0000313" key="8">
    <source>
        <dbReference type="EMBL" id="SBT51034.1"/>
    </source>
</evidence>
<dbReference type="AlphaFoldDB" id="A0A1A9A3K6"/>
<dbReference type="STRING" id="261654.GA0070611_4993"/>
<dbReference type="GO" id="GO:0000160">
    <property type="term" value="P:phosphorelay signal transduction system"/>
    <property type="evidence" value="ECO:0007669"/>
    <property type="project" value="InterPro"/>
</dbReference>
<name>A0A1A9A3K6_9ACTN</name>
<protein>
    <submittedName>
        <fullName evidence="8">DNA-binding transcriptional activator of the SARP family</fullName>
    </submittedName>
</protein>
<dbReference type="InterPro" id="IPR001867">
    <property type="entry name" value="OmpR/PhoB-type_DNA-bd"/>
</dbReference>
<feature type="compositionally biased region" description="Basic and acidic residues" evidence="6">
    <location>
        <begin position="270"/>
        <end position="281"/>
    </location>
</feature>
<dbReference type="Gene3D" id="1.25.40.10">
    <property type="entry name" value="Tetratricopeptide repeat domain"/>
    <property type="match status" value="1"/>
</dbReference>
<evidence type="ECO:0000259" key="7">
    <source>
        <dbReference type="PROSITE" id="PS51755"/>
    </source>
</evidence>
<reference evidence="9" key="1">
    <citation type="submission" date="2016-06" db="EMBL/GenBank/DDBJ databases">
        <authorList>
            <person name="Varghese N."/>
            <person name="Submissions Spin"/>
        </authorList>
    </citation>
    <scope>NUCLEOTIDE SEQUENCE [LARGE SCALE GENOMIC DNA]</scope>
    <source>
        <strain evidence="9">DSM 44815</strain>
    </source>
</reference>
<dbReference type="InterPro" id="IPR005158">
    <property type="entry name" value="BTAD"/>
</dbReference>
<dbReference type="SUPFAM" id="SSF48452">
    <property type="entry name" value="TPR-like"/>
    <property type="match status" value="1"/>
</dbReference>
<gene>
    <name evidence="8" type="ORF">GA0070611_4993</name>
</gene>
<feature type="region of interest" description="Disordered" evidence="6">
    <location>
        <begin position="1"/>
        <end position="23"/>
    </location>
</feature>
<keyword evidence="3 5" id="KW-0238">DNA-binding</keyword>